<evidence type="ECO:0000313" key="1">
    <source>
        <dbReference type="EMBL" id="JAH31780.1"/>
    </source>
</evidence>
<dbReference type="AlphaFoldDB" id="A0A0E9RTN5"/>
<organism evidence="1">
    <name type="scientific">Anguilla anguilla</name>
    <name type="common">European freshwater eel</name>
    <name type="synonym">Muraena anguilla</name>
    <dbReference type="NCBI Taxonomy" id="7936"/>
    <lineage>
        <taxon>Eukaryota</taxon>
        <taxon>Metazoa</taxon>
        <taxon>Chordata</taxon>
        <taxon>Craniata</taxon>
        <taxon>Vertebrata</taxon>
        <taxon>Euteleostomi</taxon>
        <taxon>Actinopterygii</taxon>
        <taxon>Neopterygii</taxon>
        <taxon>Teleostei</taxon>
        <taxon>Anguilliformes</taxon>
        <taxon>Anguillidae</taxon>
        <taxon>Anguilla</taxon>
    </lineage>
</organism>
<reference evidence="1" key="2">
    <citation type="journal article" date="2015" name="Fish Shellfish Immunol.">
        <title>Early steps in the European eel (Anguilla anguilla)-Vibrio vulnificus interaction in the gills: Role of the RtxA13 toxin.</title>
        <authorList>
            <person name="Callol A."/>
            <person name="Pajuelo D."/>
            <person name="Ebbesson L."/>
            <person name="Teles M."/>
            <person name="MacKenzie S."/>
            <person name="Amaro C."/>
        </authorList>
    </citation>
    <scope>NUCLEOTIDE SEQUENCE</scope>
</reference>
<dbReference type="EMBL" id="GBXM01076797">
    <property type="protein sequence ID" value="JAH31780.1"/>
    <property type="molecule type" value="Transcribed_RNA"/>
</dbReference>
<sequence length="55" mass="6390">MQLLSTVHTRLIFHCHKPFMSLLQLSILHLHLSISLLPHFGKESVLKTDYNYVST</sequence>
<reference evidence="1" key="1">
    <citation type="submission" date="2014-11" db="EMBL/GenBank/DDBJ databases">
        <authorList>
            <person name="Amaro Gonzalez C."/>
        </authorList>
    </citation>
    <scope>NUCLEOTIDE SEQUENCE</scope>
</reference>
<proteinExistence type="predicted"/>
<name>A0A0E9RTN5_ANGAN</name>
<protein>
    <submittedName>
        <fullName evidence="1">Uncharacterized protein</fullName>
    </submittedName>
</protein>
<accession>A0A0E9RTN5</accession>